<name>A0A212CP78_CEREH</name>
<reference evidence="2 3" key="1">
    <citation type="journal article" date="2018" name="Mol. Genet. Genomics">
        <title>The red deer Cervus elaphus genome CerEla1.0: sequencing, annotating, genes, and chromosomes.</title>
        <authorList>
            <person name="Bana N.A."/>
            <person name="Nyiri A."/>
            <person name="Nagy J."/>
            <person name="Frank K."/>
            <person name="Nagy T."/>
            <person name="Steger V."/>
            <person name="Schiller M."/>
            <person name="Lakatos P."/>
            <person name="Sugar L."/>
            <person name="Horn P."/>
            <person name="Barta E."/>
            <person name="Orosz L."/>
        </authorList>
    </citation>
    <scope>NUCLEOTIDE SEQUENCE [LARGE SCALE GENOMIC DNA]</scope>
    <source>
        <strain evidence="2">Hungarian</strain>
    </source>
</reference>
<dbReference type="EMBL" id="MKHE01000015">
    <property type="protein sequence ID" value="OWK07849.1"/>
    <property type="molecule type" value="Genomic_DNA"/>
</dbReference>
<dbReference type="Proteomes" id="UP000242450">
    <property type="component" value="Chromosome 15"/>
</dbReference>
<proteinExistence type="predicted"/>
<evidence type="ECO:0000313" key="3">
    <source>
        <dbReference type="Proteomes" id="UP000242450"/>
    </source>
</evidence>
<evidence type="ECO:0000313" key="2">
    <source>
        <dbReference type="EMBL" id="OWK07849.1"/>
    </source>
</evidence>
<keyword evidence="3" id="KW-1185">Reference proteome</keyword>
<sequence length="66" mass="7097">MLMGELAPGLEARCIPKTMPRGSAESSKEGTRAWEKGRGHPRLKTEGARKLTRNYTVADGIAGADN</sequence>
<comment type="caution">
    <text evidence="2">The sequence shown here is derived from an EMBL/GenBank/DDBJ whole genome shotgun (WGS) entry which is preliminary data.</text>
</comment>
<accession>A0A212CP78</accession>
<organism evidence="2 3">
    <name type="scientific">Cervus elaphus hippelaphus</name>
    <name type="common">European red deer</name>
    <dbReference type="NCBI Taxonomy" id="46360"/>
    <lineage>
        <taxon>Eukaryota</taxon>
        <taxon>Metazoa</taxon>
        <taxon>Chordata</taxon>
        <taxon>Craniata</taxon>
        <taxon>Vertebrata</taxon>
        <taxon>Euteleostomi</taxon>
        <taxon>Mammalia</taxon>
        <taxon>Eutheria</taxon>
        <taxon>Laurasiatheria</taxon>
        <taxon>Artiodactyla</taxon>
        <taxon>Ruminantia</taxon>
        <taxon>Pecora</taxon>
        <taxon>Cervidae</taxon>
        <taxon>Cervinae</taxon>
        <taxon>Cervus</taxon>
    </lineage>
</organism>
<feature type="region of interest" description="Disordered" evidence="1">
    <location>
        <begin position="1"/>
        <end position="42"/>
    </location>
</feature>
<dbReference type="AlphaFoldDB" id="A0A212CP78"/>
<evidence type="ECO:0000256" key="1">
    <source>
        <dbReference type="SAM" id="MobiDB-lite"/>
    </source>
</evidence>
<gene>
    <name evidence="2" type="ORF">Celaphus_00008792</name>
</gene>
<feature type="compositionally biased region" description="Basic and acidic residues" evidence="1">
    <location>
        <begin position="26"/>
        <end position="42"/>
    </location>
</feature>
<protein>
    <submittedName>
        <fullName evidence="2">Uncharacterized protein</fullName>
    </submittedName>
</protein>